<reference evidence="2 3" key="1">
    <citation type="journal article" date="2015" name="Genome Biol. Evol.">
        <title>Comparative Genomics of a Bacterivorous Green Alga Reveals Evolutionary Causalities and Consequences of Phago-Mixotrophic Mode of Nutrition.</title>
        <authorList>
            <person name="Burns J.A."/>
            <person name="Paasch A."/>
            <person name="Narechania A."/>
            <person name="Kim E."/>
        </authorList>
    </citation>
    <scope>NUCLEOTIDE SEQUENCE [LARGE SCALE GENOMIC DNA]</scope>
    <source>
        <strain evidence="2 3">PLY_AMNH</strain>
    </source>
</reference>
<protein>
    <submittedName>
        <fullName evidence="2">Uncharacterized protein</fullName>
    </submittedName>
</protein>
<gene>
    <name evidence="2" type="ORF">CYMTET_41924</name>
</gene>
<sequence length="143" mass="14007">MNSVTQDGGADGARKALQELRMGIDAISGSAASISGTAVGGAPPRNAGFTPNFCQSTPTTASLQEIRAQVEKLLQQDNQAAGRGGISLSVMPAPAAKLPTTGGPAATEVPTPVPASSAGLPAAANPSTAVCSIATVEPRVCGP</sequence>
<feature type="region of interest" description="Disordered" evidence="1">
    <location>
        <begin position="35"/>
        <end position="56"/>
    </location>
</feature>
<organism evidence="2 3">
    <name type="scientific">Cymbomonas tetramitiformis</name>
    <dbReference type="NCBI Taxonomy" id="36881"/>
    <lineage>
        <taxon>Eukaryota</taxon>
        <taxon>Viridiplantae</taxon>
        <taxon>Chlorophyta</taxon>
        <taxon>Pyramimonadophyceae</taxon>
        <taxon>Pyramimonadales</taxon>
        <taxon>Pyramimonadaceae</taxon>
        <taxon>Cymbomonas</taxon>
    </lineage>
</organism>
<name>A0AAE0F1R5_9CHLO</name>
<accession>A0AAE0F1R5</accession>
<dbReference type="Proteomes" id="UP001190700">
    <property type="component" value="Unassembled WGS sequence"/>
</dbReference>
<evidence type="ECO:0000256" key="1">
    <source>
        <dbReference type="SAM" id="MobiDB-lite"/>
    </source>
</evidence>
<evidence type="ECO:0000313" key="3">
    <source>
        <dbReference type="Proteomes" id="UP001190700"/>
    </source>
</evidence>
<evidence type="ECO:0000313" key="2">
    <source>
        <dbReference type="EMBL" id="KAK3248618.1"/>
    </source>
</evidence>
<feature type="region of interest" description="Disordered" evidence="1">
    <location>
        <begin position="98"/>
        <end position="123"/>
    </location>
</feature>
<keyword evidence="3" id="KW-1185">Reference proteome</keyword>
<comment type="caution">
    <text evidence="2">The sequence shown here is derived from an EMBL/GenBank/DDBJ whole genome shotgun (WGS) entry which is preliminary data.</text>
</comment>
<dbReference type="AlphaFoldDB" id="A0AAE0F1R5"/>
<dbReference type="EMBL" id="LGRX02027934">
    <property type="protein sequence ID" value="KAK3248618.1"/>
    <property type="molecule type" value="Genomic_DNA"/>
</dbReference>
<proteinExistence type="predicted"/>